<comment type="caution">
    <text evidence="2">The sequence shown here is derived from an EMBL/GenBank/DDBJ whole genome shotgun (WGS) entry which is preliminary data.</text>
</comment>
<feature type="region of interest" description="Disordered" evidence="1">
    <location>
        <begin position="1"/>
        <end position="121"/>
    </location>
</feature>
<proteinExistence type="predicted"/>
<feature type="region of interest" description="Disordered" evidence="1">
    <location>
        <begin position="160"/>
        <end position="188"/>
    </location>
</feature>
<gene>
    <name evidence="2" type="ORF">GCM10019016_035180</name>
</gene>
<evidence type="ECO:0000313" key="3">
    <source>
        <dbReference type="Proteomes" id="UP001501455"/>
    </source>
</evidence>
<feature type="compositionally biased region" description="Low complexity" evidence="1">
    <location>
        <begin position="50"/>
        <end position="65"/>
    </location>
</feature>
<dbReference type="Proteomes" id="UP001501455">
    <property type="component" value="Unassembled WGS sequence"/>
</dbReference>
<accession>A0ABP6TMB6</accession>
<reference evidence="3" key="1">
    <citation type="journal article" date="2019" name="Int. J. Syst. Evol. Microbiol.">
        <title>The Global Catalogue of Microorganisms (GCM) 10K type strain sequencing project: providing services to taxonomists for standard genome sequencing and annotation.</title>
        <authorList>
            <consortium name="The Broad Institute Genomics Platform"/>
            <consortium name="The Broad Institute Genome Sequencing Center for Infectious Disease"/>
            <person name="Wu L."/>
            <person name="Ma J."/>
        </authorList>
    </citation>
    <scope>NUCLEOTIDE SEQUENCE [LARGE SCALE GENOMIC DNA]</scope>
    <source>
        <strain evidence="3">JCM 4816</strain>
    </source>
</reference>
<organism evidence="2 3">
    <name type="scientific">Streptomyces prasinosporus</name>
    <dbReference type="NCBI Taxonomy" id="68256"/>
    <lineage>
        <taxon>Bacteria</taxon>
        <taxon>Bacillati</taxon>
        <taxon>Actinomycetota</taxon>
        <taxon>Actinomycetes</taxon>
        <taxon>Kitasatosporales</taxon>
        <taxon>Streptomycetaceae</taxon>
        <taxon>Streptomyces</taxon>
        <taxon>Streptomyces albogriseolus group</taxon>
    </lineage>
</organism>
<evidence type="ECO:0000256" key="1">
    <source>
        <dbReference type="SAM" id="MobiDB-lite"/>
    </source>
</evidence>
<sequence length="188" mass="19058">MPLGRPPAERAEAGRLTDPQGRGGEGVPRAEQEQGPGVDGGLQAVHPGQAVPAPLPELLPGGAVARGAPFVGADGPRDAVGQPAAQGGPRGGPQAERLVGEHQVDGHALGVVAGNALPERHMDDRVRGVRGEGEQPGEAGQSVVVPDQVAPVAYRVVEGGVPQRRARLDDPEGVAPGTRPELLGSQPH</sequence>
<evidence type="ECO:0000313" key="2">
    <source>
        <dbReference type="EMBL" id="GAA3496417.1"/>
    </source>
</evidence>
<dbReference type="EMBL" id="BAAAXF010000023">
    <property type="protein sequence ID" value="GAA3496417.1"/>
    <property type="molecule type" value="Genomic_DNA"/>
</dbReference>
<name>A0ABP6TMB6_9ACTN</name>
<protein>
    <submittedName>
        <fullName evidence="2">Uncharacterized protein</fullName>
    </submittedName>
</protein>
<keyword evidence="3" id="KW-1185">Reference proteome</keyword>
<feature type="compositionally biased region" description="Low complexity" evidence="1">
    <location>
        <begin position="81"/>
        <end position="95"/>
    </location>
</feature>